<keyword evidence="3" id="KW-1185">Reference proteome</keyword>
<proteinExistence type="predicted"/>
<evidence type="ECO:0000256" key="1">
    <source>
        <dbReference type="SAM" id="SignalP"/>
    </source>
</evidence>
<protein>
    <submittedName>
        <fullName evidence="2">Porin</fullName>
    </submittedName>
</protein>
<evidence type="ECO:0000313" key="3">
    <source>
        <dbReference type="Proteomes" id="UP000182771"/>
    </source>
</evidence>
<reference evidence="2 3" key="1">
    <citation type="submission" date="2016-10" db="EMBL/GenBank/DDBJ databases">
        <authorList>
            <person name="Varghese N."/>
            <person name="Submissions S."/>
        </authorList>
    </citation>
    <scope>NUCLEOTIDE SEQUENCE [LARGE SCALE GENOMIC DNA]</scope>
    <source>
        <strain evidence="2 3">DSM 11449</strain>
    </source>
</reference>
<sequence length="643" mass="75160">MLKKLLFFIALFLSIGVLAQDSIRFKSVRPQPKKKDSITLSSQDYKYISITRDTIAIDTTLTLKAMYKQNPVRKDMFAYVPFQNMGQTYTTLAYDFKHTALSPRLGMRGNSFYFSSADDVFYYRVPTPMTEFSFKSGLSQGQMLQSFFSANLSPEFNFFVRYNALRSLGDYKNILSSIGNFFAGFSYLSKSGKYLVMSHYANEEIDRQENGGLLYPDQFQGGNDQFRNRARLDIALSDVTSQQNLKRYFLQHQYNFLRPSEDGDSEILLKHLFEYQTENYYYTQKALAADNFFGESFTLKDLRDKLSLRALTNKLGAELSLPYLGKTFVYGKSYFYNYFAKGIFIDTSGNFIPHQIKGTDYGLGLQWKKNYKGFYINAEGEQMIIGKILGTKLQGDLSYNFNEHNKLFAGINITSKLPNFNFLLYQSDYKNYNWYHFDDFSKENIQTIYGGLRSQWGNLSLDITNINNYTYFELKTNINGTKKQPKPQQYTGNIQYLKLVGEKEFRLGNWGLDNTLMYQQVLQQGEHIFNVPTFTTRNTLYFSSYMFKKAMYLQTGLTFKYFTNYYANEYNPLLADFQVQTDQKIGNYSVTDFFLNAKVRTMRIFFTVEHLEALLGNYNYYAAPAQPYRDWKVRLGIIWYFFK</sequence>
<dbReference type="RefSeq" id="WP_016419503.1">
    <property type="nucleotide sequence ID" value="NZ_FNND01000001.1"/>
</dbReference>
<feature type="chain" id="PRO_5028844916" evidence="1">
    <location>
        <begin position="20"/>
        <end position="643"/>
    </location>
</feature>
<evidence type="ECO:0000313" key="2">
    <source>
        <dbReference type="EMBL" id="SDW08384.1"/>
    </source>
</evidence>
<dbReference type="OrthoDB" id="9812454at2"/>
<gene>
    <name evidence="2" type="ORF">SAMN05444420_101202</name>
</gene>
<dbReference type="Proteomes" id="UP000182771">
    <property type="component" value="Unassembled WGS sequence"/>
</dbReference>
<dbReference type="AlphaFoldDB" id="A0A1H2QP14"/>
<dbReference type="Pfam" id="PF14121">
    <property type="entry name" value="Porin_10"/>
    <property type="match status" value="1"/>
</dbReference>
<accession>A0A1H2QP14</accession>
<dbReference type="GeneID" id="85017925"/>
<organism evidence="2 3">
    <name type="scientific">Capnocytophaga granulosa</name>
    <dbReference type="NCBI Taxonomy" id="45242"/>
    <lineage>
        <taxon>Bacteria</taxon>
        <taxon>Pseudomonadati</taxon>
        <taxon>Bacteroidota</taxon>
        <taxon>Flavobacteriia</taxon>
        <taxon>Flavobacteriales</taxon>
        <taxon>Flavobacteriaceae</taxon>
        <taxon>Capnocytophaga</taxon>
    </lineage>
</organism>
<dbReference type="EMBL" id="FNND01000001">
    <property type="protein sequence ID" value="SDW08384.1"/>
    <property type="molecule type" value="Genomic_DNA"/>
</dbReference>
<comment type="caution">
    <text evidence="2">The sequence shown here is derived from an EMBL/GenBank/DDBJ whole genome shotgun (WGS) entry which is preliminary data.</text>
</comment>
<keyword evidence="1" id="KW-0732">Signal</keyword>
<feature type="signal peptide" evidence="1">
    <location>
        <begin position="1"/>
        <end position="19"/>
    </location>
</feature>
<name>A0A1H2QP14_9FLAO</name>
<dbReference type="InterPro" id="IPR025631">
    <property type="entry name" value="Porin_10"/>
</dbReference>